<keyword evidence="2" id="KW-1185">Reference proteome</keyword>
<name>A0ACC0CX14_9PEZI</name>
<protein>
    <submittedName>
        <fullName evidence="1">Uncharacterized protein</fullName>
    </submittedName>
</protein>
<evidence type="ECO:0000313" key="2">
    <source>
        <dbReference type="Proteomes" id="UP001497680"/>
    </source>
</evidence>
<sequence length="178" mass="20263">MDPDRGTMREESSSGSEEDVMEIDSPEPIFTGEPPTWRPDMQMMRSPTYVDINDRIREDASLAENGELRLSLAIQILDEFDSMTLTTMFRVAVALTKFHMDRNKSLMDRNDSLMDQMETLLDKNKTLKAQNCLLFSAVAFFTFFIVGALILRDLRKAVLTGAVGWTLAAILTYEVPRR</sequence>
<dbReference type="Proteomes" id="UP001497680">
    <property type="component" value="Unassembled WGS sequence"/>
</dbReference>
<accession>A0ACC0CX14</accession>
<evidence type="ECO:0000313" key="1">
    <source>
        <dbReference type="EMBL" id="KAI6084903.1"/>
    </source>
</evidence>
<proteinExistence type="predicted"/>
<dbReference type="EMBL" id="MU394331">
    <property type="protein sequence ID" value="KAI6084903.1"/>
    <property type="molecule type" value="Genomic_DNA"/>
</dbReference>
<organism evidence="1 2">
    <name type="scientific">Hypoxylon rubiginosum</name>
    <dbReference type="NCBI Taxonomy" id="110542"/>
    <lineage>
        <taxon>Eukaryota</taxon>
        <taxon>Fungi</taxon>
        <taxon>Dikarya</taxon>
        <taxon>Ascomycota</taxon>
        <taxon>Pezizomycotina</taxon>
        <taxon>Sordariomycetes</taxon>
        <taxon>Xylariomycetidae</taxon>
        <taxon>Xylariales</taxon>
        <taxon>Hypoxylaceae</taxon>
        <taxon>Hypoxylon</taxon>
    </lineage>
</organism>
<comment type="caution">
    <text evidence="1">The sequence shown here is derived from an EMBL/GenBank/DDBJ whole genome shotgun (WGS) entry which is preliminary data.</text>
</comment>
<reference evidence="1 2" key="1">
    <citation type="journal article" date="2022" name="New Phytol.">
        <title>Ecological generalism drives hyperdiversity of secondary metabolite gene clusters in xylarialean endophytes.</title>
        <authorList>
            <person name="Franco M.E.E."/>
            <person name="Wisecaver J.H."/>
            <person name="Arnold A.E."/>
            <person name="Ju Y.M."/>
            <person name="Slot J.C."/>
            <person name="Ahrendt S."/>
            <person name="Moore L.P."/>
            <person name="Eastman K.E."/>
            <person name="Scott K."/>
            <person name="Konkel Z."/>
            <person name="Mondo S.J."/>
            <person name="Kuo A."/>
            <person name="Hayes R.D."/>
            <person name="Haridas S."/>
            <person name="Andreopoulos B."/>
            <person name="Riley R."/>
            <person name="LaButti K."/>
            <person name="Pangilinan J."/>
            <person name="Lipzen A."/>
            <person name="Amirebrahimi M."/>
            <person name="Yan J."/>
            <person name="Adam C."/>
            <person name="Keymanesh K."/>
            <person name="Ng V."/>
            <person name="Louie K."/>
            <person name="Northen T."/>
            <person name="Drula E."/>
            <person name="Henrissat B."/>
            <person name="Hsieh H.M."/>
            <person name="Youens-Clark K."/>
            <person name="Lutzoni F."/>
            <person name="Miadlikowska J."/>
            <person name="Eastwood D.C."/>
            <person name="Hamelin R.C."/>
            <person name="Grigoriev I.V."/>
            <person name="U'Ren J.M."/>
        </authorList>
    </citation>
    <scope>NUCLEOTIDE SEQUENCE [LARGE SCALE GENOMIC DNA]</scope>
    <source>
        <strain evidence="1 2">ER1909</strain>
    </source>
</reference>
<gene>
    <name evidence="1" type="ORF">F4821DRAFT_241841</name>
</gene>